<dbReference type="EMBL" id="LSYS01006249">
    <property type="protein sequence ID" value="OPJ75518.1"/>
    <property type="molecule type" value="Genomic_DNA"/>
</dbReference>
<keyword evidence="3" id="KW-1185">Reference proteome</keyword>
<gene>
    <name evidence="2" type="ORF">AV530_003966</name>
</gene>
<evidence type="ECO:0000313" key="2">
    <source>
        <dbReference type="EMBL" id="OPJ75518.1"/>
    </source>
</evidence>
<name>A0A1V4JTJ7_PATFA</name>
<reference evidence="2 3" key="1">
    <citation type="submission" date="2016-02" db="EMBL/GenBank/DDBJ databases">
        <title>Band-tailed pigeon sequencing and assembly.</title>
        <authorList>
            <person name="Soares A.E."/>
            <person name="Novak B.J."/>
            <person name="Rice E.S."/>
            <person name="O'Connell B."/>
            <person name="Chang D."/>
            <person name="Weber S."/>
            <person name="Shapiro B."/>
        </authorList>
    </citation>
    <scope>NUCLEOTIDE SEQUENCE [LARGE SCALE GENOMIC DNA]</scope>
    <source>
        <strain evidence="2">BTP2013</strain>
        <tissue evidence="2">Blood</tissue>
    </source>
</reference>
<comment type="caution">
    <text evidence="2">The sequence shown here is derived from an EMBL/GenBank/DDBJ whole genome shotgun (WGS) entry which is preliminary data.</text>
</comment>
<proteinExistence type="predicted"/>
<organism evidence="2 3">
    <name type="scientific">Patagioenas fasciata monilis</name>
    <dbReference type="NCBI Taxonomy" id="372326"/>
    <lineage>
        <taxon>Eukaryota</taxon>
        <taxon>Metazoa</taxon>
        <taxon>Chordata</taxon>
        <taxon>Craniata</taxon>
        <taxon>Vertebrata</taxon>
        <taxon>Euteleostomi</taxon>
        <taxon>Archelosauria</taxon>
        <taxon>Archosauria</taxon>
        <taxon>Dinosauria</taxon>
        <taxon>Saurischia</taxon>
        <taxon>Theropoda</taxon>
        <taxon>Coelurosauria</taxon>
        <taxon>Aves</taxon>
        <taxon>Neognathae</taxon>
        <taxon>Neoaves</taxon>
        <taxon>Columbimorphae</taxon>
        <taxon>Columbiformes</taxon>
        <taxon>Columbidae</taxon>
        <taxon>Patagioenas</taxon>
    </lineage>
</organism>
<evidence type="ECO:0000256" key="1">
    <source>
        <dbReference type="SAM" id="SignalP"/>
    </source>
</evidence>
<dbReference type="AlphaFoldDB" id="A0A1V4JTJ7"/>
<feature type="chain" id="PRO_5010728678" description="Secreted protein" evidence="1">
    <location>
        <begin position="23"/>
        <end position="104"/>
    </location>
</feature>
<dbReference type="Proteomes" id="UP000190648">
    <property type="component" value="Unassembled WGS sequence"/>
</dbReference>
<feature type="signal peptide" evidence="1">
    <location>
        <begin position="1"/>
        <end position="22"/>
    </location>
</feature>
<protein>
    <recommendedName>
        <fullName evidence="4">Secreted protein</fullName>
    </recommendedName>
</protein>
<accession>A0A1V4JTJ7</accession>
<keyword evidence="1" id="KW-0732">Signal</keyword>
<evidence type="ECO:0000313" key="3">
    <source>
        <dbReference type="Proteomes" id="UP000190648"/>
    </source>
</evidence>
<evidence type="ECO:0008006" key="4">
    <source>
        <dbReference type="Google" id="ProtNLM"/>
    </source>
</evidence>
<sequence>MTPDHFDGALLFLACFWCTGHSEDKSGGRLFWGTQSAKSLLRGALRVHKKFCVIRYEIRRRQAWIAHLEAGRSRCGDEERKDPATWRTAMPLSRCLRLDKTGER</sequence>